<evidence type="ECO:0000313" key="5">
    <source>
        <dbReference type="Proteomes" id="UP000031036"/>
    </source>
</evidence>
<feature type="domain" description="EF-hand" evidence="3">
    <location>
        <begin position="62"/>
        <end position="97"/>
    </location>
</feature>
<dbReference type="SUPFAM" id="SSF52499">
    <property type="entry name" value="Isochorismatase-like hydrolases"/>
    <property type="match status" value="1"/>
</dbReference>
<protein>
    <submittedName>
        <fullName evidence="4">Pyrazinamidase/nicotinamidase</fullName>
    </submittedName>
</protein>
<keyword evidence="5" id="KW-1185">Reference proteome</keyword>
<keyword evidence="2" id="KW-0378">Hydrolase</keyword>
<dbReference type="Gene3D" id="3.40.50.850">
    <property type="entry name" value="Isochorismatase-like"/>
    <property type="match status" value="1"/>
</dbReference>
<sequence>MLLSGRSDYELLQQLLKPSSRYWDQQHVLNPTGRPMRLSILEPGTTRAQFADSIKEISDETVTEQMLDNLFDKFDEDGDGQLSDVECQHVNRLLIVPLNRLRTALIVVDFQNDFVTGSLAIKNGSAGEDPSEALVPLNRLLAECPFTLIVYTMDWHPYNHISFWEHCRNSDRKLCDEDRARKLKPYDVVHFETPKKLYPTHCVQNSWGADLDSQLIRVKDSVIIKKGTQTYVDSYSAFKDNNKERRRVPFVS</sequence>
<accession>A0A0B2V7M9</accession>
<dbReference type="Proteomes" id="UP000031036">
    <property type="component" value="Unassembled WGS sequence"/>
</dbReference>
<gene>
    <name evidence="4" type="primary">pncA</name>
    <name evidence="4" type="ORF">Tcan_08237</name>
</gene>
<dbReference type="InterPro" id="IPR002048">
    <property type="entry name" value="EF_hand_dom"/>
</dbReference>
<dbReference type="GO" id="GO:0005509">
    <property type="term" value="F:calcium ion binding"/>
    <property type="evidence" value="ECO:0007669"/>
    <property type="project" value="InterPro"/>
</dbReference>
<reference evidence="4 5" key="1">
    <citation type="submission" date="2014-11" db="EMBL/GenBank/DDBJ databases">
        <title>Genetic blueprint of the zoonotic pathogen Toxocara canis.</title>
        <authorList>
            <person name="Zhu X.-Q."/>
            <person name="Korhonen P.K."/>
            <person name="Cai H."/>
            <person name="Young N.D."/>
            <person name="Nejsum P."/>
            <person name="von Samson-Himmelstjerna G."/>
            <person name="Boag P.R."/>
            <person name="Tan P."/>
            <person name="Li Q."/>
            <person name="Min J."/>
            <person name="Yang Y."/>
            <person name="Wang X."/>
            <person name="Fang X."/>
            <person name="Hall R.S."/>
            <person name="Hofmann A."/>
            <person name="Sternberg P.W."/>
            <person name="Jex A.R."/>
            <person name="Gasser R.B."/>
        </authorList>
    </citation>
    <scope>NUCLEOTIDE SEQUENCE [LARGE SCALE GENOMIC DNA]</scope>
    <source>
        <strain evidence="4">PN_DK_2014</strain>
    </source>
</reference>
<comment type="caution">
    <text evidence="4">The sequence shown here is derived from an EMBL/GenBank/DDBJ whole genome shotgun (WGS) entry which is preliminary data.</text>
</comment>
<dbReference type="EMBL" id="JPKZ01001919">
    <property type="protein sequence ID" value="KHN79436.1"/>
    <property type="molecule type" value="Genomic_DNA"/>
</dbReference>
<evidence type="ECO:0000259" key="3">
    <source>
        <dbReference type="PROSITE" id="PS50222"/>
    </source>
</evidence>
<evidence type="ECO:0000256" key="1">
    <source>
        <dbReference type="ARBA" id="ARBA00006336"/>
    </source>
</evidence>
<dbReference type="PROSITE" id="PS50222">
    <property type="entry name" value="EF_HAND_2"/>
    <property type="match status" value="1"/>
</dbReference>
<proteinExistence type="inferred from homology"/>
<dbReference type="STRING" id="6265.A0A0B2V7M9"/>
<dbReference type="PANTHER" id="PTHR11080">
    <property type="entry name" value="PYRAZINAMIDASE/NICOTINAMIDASE"/>
    <property type="match status" value="1"/>
</dbReference>
<dbReference type="InterPro" id="IPR052347">
    <property type="entry name" value="Isochorismatase_Nicotinamidase"/>
</dbReference>
<dbReference type="OrthoDB" id="167809at2759"/>
<evidence type="ECO:0000256" key="2">
    <source>
        <dbReference type="ARBA" id="ARBA00022801"/>
    </source>
</evidence>
<name>A0A0B2V7M9_TOXCA</name>
<comment type="similarity">
    <text evidence="1">Belongs to the isochorismatase family.</text>
</comment>
<organism evidence="4 5">
    <name type="scientific">Toxocara canis</name>
    <name type="common">Canine roundworm</name>
    <dbReference type="NCBI Taxonomy" id="6265"/>
    <lineage>
        <taxon>Eukaryota</taxon>
        <taxon>Metazoa</taxon>
        <taxon>Ecdysozoa</taxon>
        <taxon>Nematoda</taxon>
        <taxon>Chromadorea</taxon>
        <taxon>Rhabditida</taxon>
        <taxon>Spirurina</taxon>
        <taxon>Ascaridomorpha</taxon>
        <taxon>Ascaridoidea</taxon>
        <taxon>Toxocaridae</taxon>
        <taxon>Toxocara</taxon>
    </lineage>
</organism>
<dbReference type="InterPro" id="IPR036380">
    <property type="entry name" value="Isochorismatase-like_sf"/>
</dbReference>
<dbReference type="GO" id="GO:0016787">
    <property type="term" value="F:hydrolase activity"/>
    <property type="evidence" value="ECO:0007669"/>
    <property type="project" value="UniProtKB-KW"/>
</dbReference>
<dbReference type="AlphaFoldDB" id="A0A0B2V7M9"/>
<dbReference type="Gene3D" id="1.10.238.10">
    <property type="entry name" value="EF-hand"/>
    <property type="match status" value="1"/>
</dbReference>
<evidence type="ECO:0000313" key="4">
    <source>
        <dbReference type="EMBL" id="KHN79436.1"/>
    </source>
</evidence>
<dbReference type="PANTHER" id="PTHR11080:SF2">
    <property type="entry name" value="LD05707P"/>
    <property type="match status" value="1"/>
</dbReference>